<accession>D0I2T0</accession>
<evidence type="ECO:0000256" key="1">
    <source>
        <dbReference type="SAM" id="MobiDB-lite"/>
    </source>
</evidence>
<name>D0I2T0_GRIHO</name>
<evidence type="ECO:0000313" key="3">
    <source>
        <dbReference type="Proteomes" id="UP000003604"/>
    </source>
</evidence>
<feature type="compositionally biased region" description="Low complexity" evidence="1">
    <location>
        <begin position="1"/>
        <end position="10"/>
    </location>
</feature>
<comment type="caution">
    <text evidence="2">The sequence shown here is derived from an EMBL/GenBank/DDBJ whole genome shotgun (WGS) entry which is preliminary data.</text>
</comment>
<dbReference type="AlphaFoldDB" id="D0I2T0"/>
<proteinExistence type="predicted"/>
<evidence type="ECO:0000313" key="2">
    <source>
        <dbReference type="EMBL" id="EEY74236.1"/>
    </source>
</evidence>
<organism evidence="2 3">
    <name type="scientific">Grimontia hollisae CIP 101886</name>
    <dbReference type="NCBI Taxonomy" id="675812"/>
    <lineage>
        <taxon>Bacteria</taxon>
        <taxon>Pseudomonadati</taxon>
        <taxon>Pseudomonadota</taxon>
        <taxon>Gammaproteobacteria</taxon>
        <taxon>Vibrionales</taxon>
        <taxon>Vibrionaceae</taxon>
        <taxon>Grimontia</taxon>
    </lineage>
</organism>
<gene>
    <name evidence="2" type="ORF">VHA_000043</name>
</gene>
<reference evidence="2 3" key="1">
    <citation type="submission" date="2009-10" db="EMBL/GenBank/DDBJ databases">
        <authorList>
            <consortium name="Los Alamos National Laboratory (LANL)"/>
            <consortium name="National Microbial Pathogen Data Resource (NMPDR)"/>
            <person name="Saunders E.H."/>
            <person name="Munk A.C."/>
            <person name="Tapia R."/>
            <person name="Green L."/>
            <person name="Rogers Y."/>
            <person name="Detter J.C."/>
            <person name="Bruce D."/>
            <person name="Brettin T.S."/>
            <person name="Colwell R.R."/>
            <person name="Huq A."/>
            <person name="Grim C.J."/>
            <person name="Hasan N.A."/>
            <person name="Bartels D."/>
            <person name="Vonstein V."/>
        </authorList>
    </citation>
    <scope>NUCLEOTIDE SEQUENCE [LARGE SCALE GENOMIC DNA]</scope>
    <source>
        <strain evidence="2 3">CIP 101886</strain>
    </source>
</reference>
<sequence length="57" mass="6530">MWFSPCGFPSSPLPPPSFPWHRRTCPSRVNKRKQRALDGQNRAVPSGRQAKTAMRNH</sequence>
<protein>
    <submittedName>
        <fullName evidence="2">Uncharacterized protein</fullName>
    </submittedName>
</protein>
<keyword evidence="3" id="KW-1185">Reference proteome</keyword>
<dbReference type="EMBL" id="ADAQ01000004">
    <property type="protein sequence ID" value="EEY74236.1"/>
    <property type="molecule type" value="Genomic_DNA"/>
</dbReference>
<feature type="compositionally biased region" description="Basic residues" evidence="1">
    <location>
        <begin position="20"/>
        <end position="34"/>
    </location>
</feature>
<feature type="region of interest" description="Disordered" evidence="1">
    <location>
        <begin position="1"/>
        <end position="57"/>
    </location>
</feature>
<dbReference type="Proteomes" id="UP000003604">
    <property type="component" value="Unassembled WGS sequence"/>
</dbReference>